<feature type="region of interest" description="Disordered" evidence="5">
    <location>
        <begin position="100"/>
        <end position="121"/>
    </location>
</feature>
<reference evidence="8 9" key="1">
    <citation type="submission" date="2020-02" db="EMBL/GenBank/DDBJ databases">
        <title>Aliifodinibius halophilus 2W32, complete genome.</title>
        <authorList>
            <person name="Li Y."/>
            <person name="Wu S."/>
        </authorList>
    </citation>
    <scope>NUCLEOTIDE SEQUENCE [LARGE SCALE GENOMIC DNA]</scope>
    <source>
        <strain evidence="8 9">2W32</strain>
    </source>
</reference>
<dbReference type="NCBIfam" id="TIGR02985">
    <property type="entry name" value="Sig70_bacteroi1"/>
    <property type="match status" value="1"/>
</dbReference>
<dbReference type="InterPro" id="IPR007627">
    <property type="entry name" value="RNA_pol_sigma70_r2"/>
</dbReference>
<dbReference type="InterPro" id="IPR039425">
    <property type="entry name" value="RNA_pol_sigma-70-like"/>
</dbReference>
<comment type="similarity">
    <text evidence="1">Belongs to the sigma-70 factor family. ECF subfamily.</text>
</comment>
<dbReference type="Gene3D" id="1.10.10.10">
    <property type="entry name" value="Winged helix-like DNA-binding domain superfamily/Winged helix DNA-binding domain"/>
    <property type="match status" value="1"/>
</dbReference>
<organism evidence="8 9">
    <name type="scientific">Fodinibius halophilus</name>
    <dbReference type="NCBI Taxonomy" id="1736908"/>
    <lineage>
        <taxon>Bacteria</taxon>
        <taxon>Pseudomonadati</taxon>
        <taxon>Balneolota</taxon>
        <taxon>Balneolia</taxon>
        <taxon>Balneolales</taxon>
        <taxon>Balneolaceae</taxon>
        <taxon>Fodinibius</taxon>
    </lineage>
</organism>
<dbReference type="InterPro" id="IPR013325">
    <property type="entry name" value="RNA_pol_sigma_r2"/>
</dbReference>
<evidence type="ECO:0000256" key="2">
    <source>
        <dbReference type="ARBA" id="ARBA00023015"/>
    </source>
</evidence>
<dbReference type="PANTHER" id="PTHR43133:SF46">
    <property type="entry name" value="RNA POLYMERASE SIGMA-70 FACTOR ECF SUBFAMILY"/>
    <property type="match status" value="1"/>
</dbReference>
<evidence type="ECO:0000256" key="1">
    <source>
        <dbReference type="ARBA" id="ARBA00010641"/>
    </source>
</evidence>
<protein>
    <submittedName>
        <fullName evidence="8">RNA polymerase sigma-70 factor</fullName>
    </submittedName>
</protein>
<dbReference type="RefSeq" id="WP_165270946.1">
    <property type="nucleotide sequence ID" value="NZ_JAALLS010000025.1"/>
</dbReference>
<comment type="caution">
    <text evidence="8">The sequence shown here is derived from an EMBL/GenBank/DDBJ whole genome shotgun (WGS) entry which is preliminary data.</text>
</comment>
<evidence type="ECO:0000256" key="3">
    <source>
        <dbReference type="ARBA" id="ARBA00023082"/>
    </source>
</evidence>
<keyword evidence="2" id="KW-0805">Transcription regulation</keyword>
<evidence type="ECO:0000259" key="7">
    <source>
        <dbReference type="Pfam" id="PF08281"/>
    </source>
</evidence>
<dbReference type="InterPro" id="IPR013249">
    <property type="entry name" value="RNA_pol_sigma70_r4_t2"/>
</dbReference>
<keyword evidence="9" id="KW-1185">Reference proteome</keyword>
<dbReference type="SUPFAM" id="SSF88946">
    <property type="entry name" value="Sigma2 domain of RNA polymerase sigma factors"/>
    <property type="match status" value="1"/>
</dbReference>
<gene>
    <name evidence="8" type="ORF">G3569_15755</name>
</gene>
<feature type="domain" description="RNA polymerase sigma-70 region 2" evidence="6">
    <location>
        <begin position="38"/>
        <end position="98"/>
    </location>
</feature>
<feature type="compositionally biased region" description="Basic and acidic residues" evidence="5">
    <location>
        <begin position="100"/>
        <end position="113"/>
    </location>
</feature>
<proteinExistence type="inferred from homology"/>
<dbReference type="EMBL" id="JAALLS010000025">
    <property type="protein sequence ID" value="NGP89813.1"/>
    <property type="molecule type" value="Genomic_DNA"/>
</dbReference>
<evidence type="ECO:0000313" key="8">
    <source>
        <dbReference type="EMBL" id="NGP89813.1"/>
    </source>
</evidence>
<dbReference type="Gene3D" id="1.10.1740.10">
    <property type="match status" value="1"/>
</dbReference>
<dbReference type="PANTHER" id="PTHR43133">
    <property type="entry name" value="RNA POLYMERASE ECF-TYPE SIGMA FACTO"/>
    <property type="match status" value="1"/>
</dbReference>
<keyword evidence="3" id="KW-0731">Sigma factor</keyword>
<dbReference type="InterPro" id="IPR036388">
    <property type="entry name" value="WH-like_DNA-bd_sf"/>
</dbReference>
<accession>A0A6M1TBT6</accession>
<dbReference type="InterPro" id="IPR013324">
    <property type="entry name" value="RNA_pol_sigma_r3/r4-like"/>
</dbReference>
<dbReference type="GO" id="GO:0016987">
    <property type="term" value="F:sigma factor activity"/>
    <property type="evidence" value="ECO:0007669"/>
    <property type="project" value="UniProtKB-KW"/>
</dbReference>
<keyword evidence="4" id="KW-0804">Transcription</keyword>
<feature type="domain" description="RNA polymerase sigma factor 70 region 4 type 2" evidence="7">
    <location>
        <begin position="130"/>
        <end position="178"/>
    </location>
</feature>
<dbReference type="Proteomes" id="UP000479132">
    <property type="component" value="Unassembled WGS sequence"/>
</dbReference>
<dbReference type="SUPFAM" id="SSF88659">
    <property type="entry name" value="Sigma3 and sigma4 domains of RNA polymerase sigma factors"/>
    <property type="match status" value="1"/>
</dbReference>
<sequence length="188" mass="22484">MDIIEEKKNKSEEQLVEKIREGNQQAFERLFFEYFFDLCSYALQITKSNEQAKDVVQEVFYKIWKRRRNWSVYTSIKAYLFRSVRNEALNLINKRGRREKLKEQLSDTTEKYTSKQSTQKNEGDEKLIKAVWNVVKEMPQRRRSVFVLHRKHGLSYKEIAEVLDITRKTVENHMGLALDDIRGSIDIE</sequence>
<dbReference type="AlphaFoldDB" id="A0A6M1TBT6"/>
<dbReference type="InterPro" id="IPR014327">
    <property type="entry name" value="RNA_pol_sigma70_bacteroid"/>
</dbReference>
<name>A0A6M1TBT6_9BACT</name>
<evidence type="ECO:0000256" key="4">
    <source>
        <dbReference type="ARBA" id="ARBA00023163"/>
    </source>
</evidence>
<evidence type="ECO:0000313" key="9">
    <source>
        <dbReference type="Proteomes" id="UP000479132"/>
    </source>
</evidence>
<evidence type="ECO:0000256" key="5">
    <source>
        <dbReference type="SAM" id="MobiDB-lite"/>
    </source>
</evidence>
<dbReference type="Pfam" id="PF04542">
    <property type="entry name" value="Sigma70_r2"/>
    <property type="match status" value="1"/>
</dbReference>
<dbReference type="Pfam" id="PF08281">
    <property type="entry name" value="Sigma70_r4_2"/>
    <property type="match status" value="1"/>
</dbReference>
<dbReference type="GO" id="GO:0003677">
    <property type="term" value="F:DNA binding"/>
    <property type="evidence" value="ECO:0007669"/>
    <property type="project" value="InterPro"/>
</dbReference>
<dbReference type="NCBIfam" id="TIGR02937">
    <property type="entry name" value="sigma70-ECF"/>
    <property type="match status" value="1"/>
</dbReference>
<dbReference type="GO" id="GO:0006352">
    <property type="term" value="P:DNA-templated transcription initiation"/>
    <property type="evidence" value="ECO:0007669"/>
    <property type="project" value="InterPro"/>
</dbReference>
<dbReference type="InterPro" id="IPR014284">
    <property type="entry name" value="RNA_pol_sigma-70_dom"/>
</dbReference>
<evidence type="ECO:0000259" key="6">
    <source>
        <dbReference type="Pfam" id="PF04542"/>
    </source>
</evidence>